<evidence type="ECO:0000313" key="23">
    <source>
        <dbReference type="EMBL" id="BBP02292.1"/>
    </source>
</evidence>
<dbReference type="KEGG" id="sniv:SFSGTM_23320"/>
<evidence type="ECO:0000313" key="21">
    <source>
        <dbReference type="EMBL" id="BBP02099.1"/>
    </source>
</evidence>
<evidence type="ECO:0000313" key="13">
    <source>
        <dbReference type="EMBL" id="BBP00688.1"/>
    </source>
</evidence>
<reference evidence="21" key="2">
    <citation type="journal article" name="Int. J. Syst. Evol. Microbiol.">
        <title>Sulfuriferula nivalis sp. nov., a sulfur oxidizer isolated from snow and emended description of Sulfuriferula plumbiphila.</title>
        <authorList>
            <person name="Kojima H."/>
            <person name="Mochizuki J."/>
            <person name="Fukui M."/>
        </authorList>
    </citation>
    <scope>NUCLEOTIDE SEQUENCE</scope>
    <source>
        <strain evidence="21">SGTM</strain>
    </source>
</reference>
<dbReference type="EMBL" id="AP021881">
    <property type="protein sequence ID" value="BBP01624.1"/>
    <property type="molecule type" value="Genomic_DNA"/>
</dbReference>
<keyword evidence="24" id="KW-1185">Reference proteome</keyword>
<evidence type="ECO:0000259" key="4">
    <source>
        <dbReference type="Pfam" id="PF13007"/>
    </source>
</evidence>
<dbReference type="EMBL" id="AP021881">
    <property type="protein sequence ID" value="BBP01020.1"/>
    <property type="molecule type" value="Genomic_DNA"/>
</dbReference>
<dbReference type="KEGG" id="sniv:SFSGTM_28010"/>
<sequence>MDSAQQLAQFIPDPALAAYVDKLLAQVKQDAELIQQNTVLLQQNTAQILTLTKQIQHAELKNQALVLELAYYRRIRFANKSEQLSPEQRALFDECWAADITAIEAQIGQPDTPNTEDATTAIPKPARPRAGRQPLPDHLPRIIHRHEPASCQCGACGGALIKIGEDISEQLDVEPAQFTVHQHIRPQYACRHCETVAAAPIPAAVIDGGVATSGLLAWVMISKFVDHLPLYRIEHIAQRSQVTLARSTLAEWVGRVGVALQPLVDRLTELLLARSVLHADETPVPQLDPGAGKTKKAYLWAYRTGDLASPSSAPPIVVFDYQPGRQGLHARHFLAGWQGHLMVDDYAGYKALFTQGITELACFAHARRKFFDLHAANQSPIAAAALQRIAALYAIEQAADKLDAAGRLQLRQTQAKPLLGELHDWLIQTRVKVADGSGTARALDYSIKRWPALIRYADSGILPIDNNPVENAIRPIAIGKKNWLFAGSERAGKRAAAIQSLLATAKLNGLEPYAWLKDTLEKLPVWPNSQIDELLPFKNELP</sequence>
<evidence type="ECO:0000313" key="14">
    <source>
        <dbReference type="EMBL" id="BBP00740.1"/>
    </source>
</evidence>
<dbReference type="KEGG" id="sniv:SFSGTM_12850"/>
<evidence type="ECO:0000313" key="9">
    <source>
        <dbReference type="EMBL" id="BBP00591.1"/>
    </source>
</evidence>
<feature type="domain" description="Transposase IS66 zinc-finger binding" evidence="3">
    <location>
        <begin position="151"/>
        <end position="194"/>
    </location>
</feature>
<dbReference type="EMBL" id="AP021881">
    <property type="protein sequence ID" value="BBP02093.1"/>
    <property type="molecule type" value="Genomic_DNA"/>
</dbReference>
<reference evidence="24" key="1">
    <citation type="submission" date="2019-11" db="EMBL/GenBank/DDBJ databases">
        <title>Isolation and characterization of a novel species in the genus Sulfuriferula.</title>
        <authorList>
            <person name="Mochizuki J."/>
            <person name="Kojima H."/>
            <person name="Fukui M."/>
        </authorList>
    </citation>
    <scope>NUCLEOTIDE SEQUENCE [LARGE SCALE GENOMIC DNA]</scope>
    <source>
        <strain evidence="24">SGTM</strain>
    </source>
</reference>
<evidence type="ECO:0000313" key="18">
    <source>
        <dbReference type="EMBL" id="BBP01593.1"/>
    </source>
</evidence>
<dbReference type="KEGG" id="sniv:SFSGTM_13080"/>
<evidence type="ECO:0000313" key="22">
    <source>
        <dbReference type="EMBL" id="BBP02266.1"/>
    </source>
</evidence>
<feature type="domain" description="Transposase IS66 C-terminal" evidence="5">
    <location>
        <begin position="500"/>
        <end position="536"/>
    </location>
</feature>
<dbReference type="KEGG" id="sniv:SFSGTM_17210"/>
<organism evidence="21 24">
    <name type="scientific">Sulfuriferula nivalis</name>
    <dbReference type="NCBI Taxonomy" id="2675298"/>
    <lineage>
        <taxon>Bacteria</taxon>
        <taxon>Pseudomonadati</taxon>
        <taxon>Pseudomonadota</taxon>
        <taxon>Betaproteobacteria</taxon>
        <taxon>Nitrosomonadales</taxon>
        <taxon>Sulfuricellaceae</taxon>
        <taxon>Sulfuriferula</taxon>
    </lineage>
</organism>
<dbReference type="InterPro" id="IPR024463">
    <property type="entry name" value="Transposase_TnpC_homeodom"/>
</dbReference>
<dbReference type="KEGG" id="sniv:SFSGTM_12540"/>
<dbReference type="PANTHER" id="PTHR33678:SF1">
    <property type="entry name" value="BLL1576 PROTEIN"/>
    <property type="match status" value="1"/>
</dbReference>
<feature type="domain" description="Transposase TnpC homeodomain" evidence="4">
    <location>
        <begin position="65"/>
        <end position="142"/>
    </location>
</feature>
<proteinExistence type="predicted"/>
<dbReference type="InterPro" id="IPR024474">
    <property type="entry name" value="Znf_dom_IS66"/>
</dbReference>
<feature type="compositionally biased region" description="Polar residues" evidence="1">
    <location>
        <begin position="109"/>
        <end position="118"/>
    </location>
</feature>
<evidence type="ECO:0000313" key="7">
    <source>
        <dbReference type="EMBL" id="BBP00573.1"/>
    </source>
</evidence>
<dbReference type="Pfam" id="PF03050">
    <property type="entry name" value="DDE_Tnp_IS66"/>
    <property type="match status" value="1"/>
</dbReference>
<evidence type="ECO:0000313" key="6">
    <source>
        <dbReference type="EMBL" id="BBP00546.1"/>
    </source>
</evidence>
<evidence type="ECO:0000313" key="20">
    <source>
        <dbReference type="EMBL" id="BBP02093.1"/>
    </source>
</evidence>
<dbReference type="EMBL" id="AP021881">
    <property type="protein sequence ID" value="BBP01593.1"/>
    <property type="molecule type" value="Genomic_DNA"/>
</dbReference>
<dbReference type="Pfam" id="PF13817">
    <property type="entry name" value="DDE_Tnp_IS66_C"/>
    <property type="match status" value="1"/>
</dbReference>
<name>A0A809RJJ9_9PROT</name>
<evidence type="ECO:0000313" key="17">
    <source>
        <dbReference type="EMBL" id="BBP01020.1"/>
    </source>
</evidence>
<dbReference type="KEGG" id="sniv:SFSGTM_17260"/>
<accession>A0A809RJJ9</accession>
<evidence type="ECO:0000259" key="5">
    <source>
        <dbReference type="Pfam" id="PF13817"/>
    </source>
</evidence>
<dbReference type="KEGG" id="sniv:SFSGTM_14480"/>
<dbReference type="EMBL" id="AP021881">
    <property type="protein sequence ID" value="BBP01018.1"/>
    <property type="molecule type" value="Genomic_DNA"/>
</dbReference>
<dbReference type="Pfam" id="PF13007">
    <property type="entry name" value="LZ_Tnp_IS66"/>
    <property type="match status" value="1"/>
</dbReference>
<gene>
    <name evidence="6" type="ORF">SFSGTM_12540</name>
    <name evidence="7" type="ORF">SFSGTM_12810</name>
    <name evidence="8" type="ORF">SFSGTM_12850</name>
    <name evidence="9" type="ORF">SFSGTM_12990</name>
    <name evidence="10" type="ORF">SFSGTM_13080</name>
    <name evidence="11" type="ORF">SFSGTM_13210</name>
    <name evidence="12" type="ORF">SFSGTM_13260</name>
    <name evidence="13" type="ORF">SFSGTM_13960</name>
    <name evidence="14" type="ORF">SFSGTM_14480</name>
    <name evidence="15" type="ORF">SFSGTM_17210</name>
    <name evidence="16" type="ORF">SFSGTM_17260</name>
    <name evidence="17" type="ORF">SFSGTM_17280</name>
    <name evidence="18" type="ORF">SFSGTM_23010</name>
    <name evidence="19" type="ORF">SFSGTM_23320</name>
    <name evidence="20" type="ORF">SFSGTM_28010</name>
    <name evidence="21" type="ORF">SFSGTM_28070</name>
    <name evidence="22" type="ORF">SFSGTM_29740</name>
    <name evidence="23" type="ORF">SFSGTM_30000</name>
</gene>
<protein>
    <submittedName>
        <fullName evidence="21">IS66 family transposase</fullName>
    </submittedName>
</protein>
<dbReference type="EMBL" id="AP021881">
    <property type="protein sequence ID" value="BBP02292.1"/>
    <property type="molecule type" value="Genomic_DNA"/>
</dbReference>
<dbReference type="EMBL" id="AP021881">
    <property type="protein sequence ID" value="BBP00740.1"/>
    <property type="molecule type" value="Genomic_DNA"/>
</dbReference>
<dbReference type="PANTHER" id="PTHR33678">
    <property type="entry name" value="BLL1576 PROTEIN"/>
    <property type="match status" value="1"/>
</dbReference>
<evidence type="ECO:0000259" key="2">
    <source>
        <dbReference type="Pfam" id="PF03050"/>
    </source>
</evidence>
<dbReference type="KEGG" id="sniv:SFSGTM_29740"/>
<evidence type="ECO:0000256" key="1">
    <source>
        <dbReference type="SAM" id="MobiDB-lite"/>
    </source>
</evidence>
<dbReference type="KEGG" id="sniv:SFSGTM_13260"/>
<dbReference type="Pfam" id="PF13005">
    <property type="entry name" value="zf-IS66"/>
    <property type="match status" value="1"/>
</dbReference>
<dbReference type="KEGG" id="sniv:SFSGTM_12990"/>
<evidence type="ECO:0000313" key="24">
    <source>
        <dbReference type="Proteomes" id="UP000463939"/>
    </source>
</evidence>
<dbReference type="EMBL" id="AP021881">
    <property type="protein sequence ID" value="BBP02266.1"/>
    <property type="molecule type" value="Genomic_DNA"/>
</dbReference>
<dbReference type="KEGG" id="sniv:SFSGTM_28070"/>
<dbReference type="InterPro" id="IPR052344">
    <property type="entry name" value="Transposase-related"/>
</dbReference>
<evidence type="ECO:0000313" key="19">
    <source>
        <dbReference type="EMBL" id="BBP01624.1"/>
    </source>
</evidence>
<dbReference type="EMBL" id="AP021881">
    <property type="protein sequence ID" value="BBP00600.1"/>
    <property type="molecule type" value="Genomic_DNA"/>
</dbReference>
<evidence type="ECO:0000313" key="15">
    <source>
        <dbReference type="EMBL" id="BBP01013.1"/>
    </source>
</evidence>
<dbReference type="KEGG" id="sniv:SFSGTM_12810"/>
<dbReference type="EMBL" id="AP021881">
    <property type="protein sequence ID" value="BBP00591.1"/>
    <property type="molecule type" value="Genomic_DNA"/>
</dbReference>
<dbReference type="EMBL" id="AP021881">
    <property type="protein sequence ID" value="BBP00577.1"/>
    <property type="molecule type" value="Genomic_DNA"/>
</dbReference>
<dbReference type="Proteomes" id="UP000463939">
    <property type="component" value="Chromosome"/>
</dbReference>
<dbReference type="KEGG" id="sniv:SFSGTM_13960"/>
<evidence type="ECO:0000313" key="10">
    <source>
        <dbReference type="EMBL" id="BBP00600.1"/>
    </source>
</evidence>
<dbReference type="EMBL" id="AP021881">
    <property type="protein sequence ID" value="BBP00546.1"/>
    <property type="molecule type" value="Genomic_DNA"/>
</dbReference>
<evidence type="ECO:0000313" key="11">
    <source>
        <dbReference type="EMBL" id="BBP00613.1"/>
    </source>
</evidence>
<dbReference type="EMBL" id="AP021881">
    <property type="protein sequence ID" value="BBP01013.1"/>
    <property type="molecule type" value="Genomic_DNA"/>
</dbReference>
<dbReference type="RefSeq" id="WP_162084465.1">
    <property type="nucleotide sequence ID" value="NZ_AP021881.1"/>
</dbReference>
<dbReference type="KEGG" id="sniv:SFSGTM_17280"/>
<evidence type="ECO:0000259" key="3">
    <source>
        <dbReference type="Pfam" id="PF13005"/>
    </source>
</evidence>
<evidence type="ECO:0000313" key="16">
    <source>
        <dbReference type="EMBL" id="BBP01018.1"/>
    </source>
</evidence>
<dbReference type="KEGG" id="sniv:SFSGTM_23010"/>
<dbReference type="NCBIfam" id="NF033517">
    <property type="entry name" value="transpos_IS66"/>
    <property type="match status" value="1"/>
</dbReference>
<dbReference type="InterPro" id="IPR039552">
    <property type="entry name" value="IS66_C"/>
</dbReference>
<evidence type="ECO:0000313" key="12">
    <source>
        <dbReference type="EMBL" id="BBP00618.1"/>
    </source>
</evidence>
<dbReference type="EMBL" id="AP021881">
    <property type="protein sequence ID" value="BBP02099.1"/>
    <property type="molecule type" value="Genomic_DNA"/>
</dbReference>
<dbReference type="EMBL" id="AP021881">
    <property type="protein sequence ID" value="BBP00618.1"/>
    <property type="molecule type" value="Genomic_DNA"/>
</dbReference>
<dbReference type="AlphaFoldDB" id="A0A809RJJ9"/>
<evidence type="ECO:0000313" key="8">
    <source>
        <dbReference type="EMBL" id="BBP00577.1"/>
    </source>
</evidence>
<dbReference type="KEGG" id="sniv:SFSGTM_30000"/>
<dbReference type="KEGG" id="sniv:SFSGTM_13210"/>
<feature type="region of interest" description="Disordered" evidence="1">
    <location>
        <begin position="108"/>
        <end position="133"/>
    </location>
</feature>
<dbReference type="InterPro" id="IPR004291">
    <property type="entry name" value="Transposase_IS66_central"/>
</dbReference>
<dbReference type="EMBL" id="AP021881">
    <property type="protein sequence ID" value="BBP00688.1"/>
    <property type="molecule type" value="Genomic_DNA"/>
</dbReference>
<dbReference type="EMBL" id="AP021881">
    <property type="protein sequence ID" value="BBP00573.1"/>
    <property type="molecule type" value="Genomic_DNA"/>
</dbReference>
<dbReference type="EMBL" id="AP021881">
    <property type="protein sequence ID" value="BBP00613.1"/>
    <property type="molecule type" value="Genomic_DNA"/>
</dbReference>
<feature type="domain" description="Transposase IS66 central" evidence="2">
    <location>
        <begin position="209"/>
        <end position="493"/>
    </location>
</feature>